<evidence type="ECO:0000259" key="1">
    <source>
        <dbReference type="Pfam" id="PF03732"/>
    </source>
</evidence>
<proteinExistence type="predicted"/>
<reference evidence="3" key="2">
    <citation type="submission" date="2025-08" db="UniProtKB">
        <authorList>
            <consortium name="RefSeq"/>
        </authorList>
    </citation>
    <scope>IDENTIFICATION</scope>
    <source>
        <tissue evidence="3">Leaf</tissue>
    </source>
</reference>
<dbReference type="Pfam" id="PF03732">
    <property type="entry name" value="Retrotrans_gag"/>
    <property type="match status" value="1"/>
</dbReference>
<accession>A0A8B8MRD2</accession>
<dbReference type="KEGG" id="rarg:115726852"/>
<protein>
    <submittedName>
        <fullName evidence="3">Uncharacterized protein LOC115726852</fullName>
    </submittedName>
</protein>
<dbReference type="Proteomes" id="UP000827889">
    <property type="component" value="Chromosome 1"/>
</dbReference>
<dbReference type="GeneID" id="115726852"/>
<evidence type="ECO:0000313" key="2">
    <source>
        <dbReference type="Proteomes" id="UP000827889"/>
    </source>
</evidence>
<sequence length="210" mass="24386">MSGAEAPTIGAVPNDPRVDDILEALTQVGALMAQQAQQQVANNTRLGERRTQGLVEQFLKLKPSKFTRIGRPEEAERWIKEMEKIVRLINCTDVDKIILAEYRMDENTMYWWQATKNTVFPTGIEIVWETFVTAFYEKYFSSYARDRKLTKFVELKQSERIVDEYEAKFSELSRFAPRLVEHAEDRAKRFPKGLKPGIRKQLAPFGPMTY</sequence>
<name>A0A8B8MRD2_9MYRT</name>
<gene>
    <name evidence="3" type="primary">LOC115726852</name>
</gene>
<evidence type="ECO:0000313" key="3">
    <source>
        <dbReference type="RefSeq" id="XP_030512778.2"/>
    </source>
</evidence>
<organism evidence="2 3">
    <name type="scientific">Rhodamnia argentea</name>
    <dbReference type="NCBI Taxonomy" id="178133"/>
    <lineage>
        <taxon>Eukaryota</taxon>
        <taxon>Viridiplantae</taxon>
        <taxon>Streptophyta</taxon>
        <taxon>Embryophyta</taxon>
        <taxon>Tracheophyta</taxon>
        <taxon>Spermatophyta</taxon>
        <taxon>Magnoliopsida</taxon>
        <taxon>eudicotyledons</taxon>
        <taxon>Gunneridae</taxon>
        <taxon>Pentapetalae</taxon>
        <taxon>rosids</taxon>
        <taxon>malvids</taxon>
        <taxon>Myrtales</taxon>
        <taxon>Myrtaceae</taxon>
        <taxon>Myrtoideae</taxon>
        <taxon>Myrteae</taxon>
        <taxon>Australasian group</taxon>
        <taxon>Rhodamnia</taxon>
    </lineage>
</organism>
<dbReference type="InterPro" id="IPR005162">
    <property type="entry name" value="Retrotrans_gag_dom"/>
</dbReference>
<feature type="domain" description="Retrotransposon gag" evidence="1">
    <location>
        <begin position="103"/>
        <end position="196"/>
    </location>
</feature>
<reference evidence="2" key="1">
    <citation type="submission" date="2025-05" db="UniProtKB">
        <authorList>
            <consortium name="RefSeq"/>
        </authorList>
    </citation>
    <scope>NUCLEOTIDE SEQUENCE [LARGE SCALE GENOMIC DNA]</scope>
</reference>
<keyword evidence="2" id="KW-1185">Reference proteome</keyword>
<dbReference type="RefSeq" id="XP_030512778.2">
    <property type="nucleotide sequence ID" value="XM_030656918.2"/>
</dbReference>
<dbReference type="AlphaFoldDB" id="A0A8B8MRD2"/>